<organism evidence="1 2">
    <name type="scientific">Pseudochelatococcus contaminans</name>
    <dbReference type="NCBI Taxonomy" id="1538103"/>
    <lineage>
        <taxon>Bacteria</taxon>
        <taxon>Pseudomonadati</taxon>
        <taxon>Pseudomonadota</taxon>
        <taxon>Alphaproteobacteria</taxon>
        <taxon>Hyphomicrobiales</taxon>
        <taxon>Chelatococcaceae</taxon>
        <taxon>Pseudochelatococcus</taxon>
    </lineage>
</organism>
<keyword evidence="2" id="KW-1185">Reference proteome</keyword>
<dbReference type="AlphaFoldDB" id="A0A7W6EFR8"/>
<sequence length="178" mass="18675">MSDLVFIAFPTEEKAIEVRKRLLELQQEYLIELGDAVIAVKEDDGKIRLNQLVNLTAAGAASGALWGALIGFIFLNPILGTAIGAGAGALSGKFTDVGINDNFVKEAAEALTPGTAGLFLLIRKVTADKVLKDLEGIGGTVIQTSYDETKEAALRDALAGHIKTGPQDSEDPAKLPAS</sequence>
<evidence type="ECO:0000313" key="2">
    <source>
        <dbReference type="Proteomes" id="UP000537592"/>
    </source>
</evidence>
<comment type="caution">
    <text evidence="1">The sequence shown here is derived from an EMBL/GenBank/DDBJ whole genome shotgun (WGS) entry which is preliminary data.</text>
</comment>
<protein>
    <submittedName>
        <fullName evidence="1">Putative membrane protein</fullName>
    </submittedName>
</protein>
<evidence type="ECO:0000313" key="1">
    <source>
        <dbReference type="EMBL" id="MBB3808956.1"/>
    </source>
</evidence>
<gene>
    <name evidence="1" type="ORF">FHS81_001026</name>
</gene>
<accession>A0A7W6EFR8</accession>
<dbReference type="EMBL" id="JACICC010000002">
    <property type="protein sequence ID" value="MBB3808956.1"/>
    <property type="molecule type" value="Genomic_DNA"/>
</dbReference>
<dbReference type="InterPro" id="IPR009200">
    <property type="entry name" value="DUF1269_membrane"/>
</dbReference>
<dbReference type="RefSeq" id="WP_183750969.1">
    <property type="nucleotide sequence ID" value="NZ_JACICC010000002.1"/>
</dbReference>
<name>A0A7W6EFR8_9HYPH</name>
<dbReference type="Proteomes" id="UP000537592">
    <property type="component" value="Unassembled WGS sequence"/>
</dbReference>
<reference evidence="1 2" key="1">
    <citation type="submission" date="2020-08" db="EMBL/GenBank/DDBJ databases">
        <title>Genomic Encyclopedia of Type Strains, Phase IV (KMG-IV): sequencing the most valuable type-strain genomes for metagenomic binning, comparative biology and taxonomic classification.</title>
        <authorList>
            <person name="Goeker M."/>
        </authorList>
    </citation>
    <scope>NUCLEOTIDE SEQUENCE [LARGE SCALE GENOMIC DNA]</scope>
    <source>
        <strain evidence="1 2">DSM 28760</strain>
    </source>
</reference>
<proteinExistence type="predicted"/>
<dbReference type="Pfam" id="PF06897">
    <property type="entry name" value="DUF1269"/>
    <property type="match status" value="1"/>
</dbReference>